<evidence type="ECO:0000313" key="5">
    <source>
        <dbReference type="EMBL" id="RHW49720.1"/>
    </source>
</evidence>
<reference evidence="5 6" key="1">
    <citation type="submission" date="2018-07" db="EMBL/GenBank/DDBJ databases">
        <title>Genome sequences of six Lactobacillus spp. isolated from bumble bee guts.</title>
        <authorList>
            <person name="Motta E.V.S."/>
            <person name="Moran N.A."/>
        </authorList>
    </citation>
    <scope>NUCLEOTIDE SEQUENCE [LARGE SCALE GENOMIC DNA]</scope>
    <source>
        <strain evidence="5 6">BI-1.1</strain>
    </source>
</reference>
<dbReference type="EMBL" id="QOCR01000004">
    <property type="protein sequence ID" value="RHW49720.1"/>
    <property type="molecule type" value="Genomic_DNA"/>
</dbReference>
<feature type="domain" description="Tail sheath protein subtilisin-like" evidence="3">
    <location>
        <begin position="226"/>
        <end position="366"/>
    </location>
</feature>
<name>A0A417ZEJ9_9LACO</name>
<proteinExistence type="inferred from homology"/>
<organism evidence="5 6">
    <name type="scientific">Bombilactobacillus bombi</name>
    <dbReference type="NCBI Taxonomy" id="1303590"/>
    <lineage>
        <taxon>Bacteria</taxon>
        <taxon>Bacillati</taxon>
        <taxon>Bacillota</taxon>
        <taxon>Bacilli</taxon>
        <taxon>Lactobacillales</taxon>
        <taxon>Lactobacillaceae</taxon>
        <taxon>Bombilactobacillus</taxon>
    </lineage>
</organism>
<evidence type="ECO:0000259" key="4">
    <source>
        <dbReference type="Pfam" id="PF17482"/>
    </source>
</evidence>
<dbReference type="Gene3D" id="2.60.40.4290">
    <property type="match status" value="1"/>
</dbReference>
<dbReference type="Gene3D" id="3.30.360.90">
    <property type="match status" value="1"/>
</dbReference>
<gene>
    <name evidence="5" type="ORF">DS831_06040</name>
</gene>
<feature type="compositionally biased region" description="Polar residues" evidence="2">
    <location>
        <begin position="200"/>
        <end position="213"/>
    </location>
</feature>
<dbReference type="AlphaFoldDB" id="A0A417ZEJ9"/>
<comment type="similarity">
    <text evidence="1">Belongs to the myoviridae tail sheath protein family.</text>
</comment>
<dbReference type="Gene3D" id="3.40.50.11790">
    <property type="match status" value="1"/>
</dbReference>
<dbReference type="OrthoDB" id="89060at2"/>
<protein>
    <submittedName>
        <fullName evidence="5">Phage tail protein</fullName>
    </submittedName>
</protein>
<sequence>MGGTWKTQNKRRPGAYINVIGAKKPKQDTSLGRTLLINSVPLNWGPKGIIELDQSSDFRAQLGAPLNTPDFAVLRETLKGALTVLLLNNNDGQKAQIVDAALPWKFIAKYPGTNGNKLHISIEKDTDSDRITISTIYGTEIVDQQVIRPETASHLQTNNYIDVEFVGDMQAPVTNTKNDDDSKKSQGASSKRSDSKLASLPTSSTYNLSGGTSQPVTAASIMNNYLETEVYNVATTAGFNVTDPIHQQLVEEIQHLREDEGYKVRGVVPSPGTNDSFNYEGISVVANGVELNDGTKLDETVAAGYFAGASSAAAADKSLTYSEYPDAIAAYPKFNNEQTIRALDAGEIVFTTKRGDRVVVEQDINSLIKFTDNKPQEFSKNRIIRSLDTIVTDTEQTFENSFLGKVNNDSTGRDLFKANRVSYLQKLNDGGVIEDFKAEDISVEAGNDKDAILVNLAVKPLDAMEKLYMTMVVG</sequence>
<evidence type="ECO:0000313" key="6">
    <source>
        <dbReference type="Proteomes" id="UP000284109"/>
    </source>
</evidence>
<comment type="caution">
    <text evidence="5">The sequence shown here is derived from an EMBL/GenBank/DDBJ whole genome shotgun (WGS) entry which is preliminary data.</text>
</comment>
<dbReference type="Pfam" id="PF04984">
    <property type="entry name" value="Phage_sheath_1"/>
    <property type="match status" value="1"/>
</dbReference>
<feature type="domain" description="Tail sheath protein C-terminal" evidence="4">
    <location>
        <begin position="374"/>
        <end position="473"/>
    </location>
</feature>
<evidence type="ECO:0000256" key="1">
    <source>
        <dbReference type="ARBA" id="ARBA00008005"/>
    </source>
</evidence>
<dbReference type="Pfam" id="PF17482">
    <property type="entry name" value="Phage_sheath_1C"/>
    <property type="match status" value="1"/>
</dbReference>
<dbReference type="Proteomes" id="UP000284109">
    <property type="component" value="Unassembled WGS sequence"/>
</dbReference>
<accession>A0A417ZEJ9</accession>
<dbReference type="Gene3D" id="3.30.1370.220">
    <property type="match status" value="1"/>
</dbReference>
<dbReference type="Gene3D" id="3.30.1490.360">
    <property type="match status" value="1"/>
</dbReference>
<evidence type="ECO:0000259" key="3">
    <source>
        <dbReference type="Pfam" id="PF04984"/>
    </source>
</evidence>
<dbReference type="InterPro" id="IPR035089">
    <property type="entry name" value="Phage_sheath_subtilisin"/>
</dbReference>
<dbReference type="InterPro" id="IPR020287">
    <property type="entry name" value="Tail_sheath_C"/>
</dbReference>
<feature type="region of interest" description="Disordered" evidence="2">
    <location>
        <begin position="172"/>
        <end position="213"/>
    </location>
</feature>
<evidence type="ECO:0000256" key="2">
    <source>
        <dbReference type="SAM" id="MobiDB-lite"/>
    </source>
</evidence>
<dbReference type="RefSeq" id="WP_118901395.1">
    <property type="nucleotide sequence ID" value="NZ_QOCR01000004.1"/>
</dbReference>
<keyword evidence="6" id="KW-1185">Reference proteome</keyword>